<dbReference type="NCBIfam" id="TIGR02888">
    <property type="entry name" value="spore_YlmC_YmxH"/>
    <property type="match status" value="1"/>
</dbReference>
<dbReference type="InterPro" id="IPR011033">
    <property type="entry name" value="PRC_barrel-like_sf"/>
</dbReference>
<gene>
    <name evidence="2" type="ORF">K3F53_11340</name>
    <name evidence="3" type="ORF">SAMN04489735_1001231</name>
</gene>
<evidence type="ECO:0000259" key="1">
    <source>
        <dbReference type="Pfam" id="PF05239"/>
    </source>
</evidence>
<dbReference type="Proteomes" id="UP000198956">
    <property type="component" value="Unassembled WGS sequence"/>
</dbReference>
<evidence type="ECO:0000313" key="3">
    <source>
        <dbReference type="EMBL" id="SDG71199.1"/>
    </source>
</evidence>
<keyword evidence="5" id="KW-1185">Reference proteome</keyword>
<accession>A0A1G7WHH3</accession>
<dbReference type="Proteomes" id="UP000826616">
    <property type="component" value="Chromosome"/>
</dbReference>
<evidence type="ECO:0000313" key="5">
    <source>
        <dbReference type="Proteomes" id="UP000826616"/>
    </source>
</evidence>
<organism evidence="3 4">
    <name type="scientific">Aneurinibacillus thermoaerophilus</name>
    <dbReference type="NCBI Taxonomy" id="143495"/>
    <lineage>
        <taxon>Bacteria</taxon>
        <taxon>Bacillati</taxon>
        <taxon>Bacillota</taxon>
        <taxon>Bacilli</taxon>
        <taxon>Bacillales</taxon>
        <taxon>Paenibacillaceae</taxon>
        <taxon>Aneurinibacillus group</taxon>
        <taxon>Aneurinibacillus</taxon>
    </lineage>
</organism>
<dbReference type="Gene3D" id="2.30.30.240">
    <property type="entry name" value="PRC-barrel domain"/>
    <property type="match status" value="1"/>
</dbReference>
<reference evidence="3 4" key="1">
    <citation type="submission" date="2016-10" db="EMBL/GenBank/DDBJ databases">
        <authorList>
            <person name="de Groot N.N."/>
        </authorList>
    </citation>
    <scope>NUCLEOTIDE SEQUENCE [LARGE SCALE GENOMIC DNA]</scope>
    <source>
        <strain evidence="3 4">L 420-91</strain>
    </source>
</reference>
<sequence>MRYSELGGKEIIDLDNGERMGVVGQSDLVIDPDTGKIESIIIPASGLLGFGKKKEEMMIPWKAIRKIGSEMIIIEMKPGTLIKE</sequence>
<feature type="domain" description="PRC-barrel" evidence="1">
    <location>
        <begin position="1"/>
        <end position="75"/>
    </location>
</feature>
<dbReference type="RefSeq" id="WP_057898454.1">
    <property type="nucleotide sequence ID" value="NZ_CP080764.1"/>
</dbReference>
<dbReference type="AlphaFoldDB" id="A0A1G7WHH3"/>
<dbReference type="EMBL" id="FNDE01000001">
    <property type="protein sequence ID" value="SDG71199.1"/>
    <property type="molecule type" value="Genomic_DNA"/>
</dbReference>
<proteinExistence type="predicted"/>
<dbReference type="InterPro" id="IPR014238">
    <property type="entry name" value="Spore_YlmC/YmxH"/>
</dbReference>
<evidence type="ECO:0000313" key="2">
    <source>
        <dbReference type="EMBL" id="QYY41530.1"/>
    </source>
</evidence>
<dbReference type="PANTHER" id="PTHR40061">
    <property type="entry name" value="SPORULATION PROTEIN YLMC-RELATED"/>
    <property type="match status" value="1"/>
</dbReference>
<reference evidence="2 5" key="2">
    <citation type="submission" date="2021-08" db="EMBL/GenBank/DDBJ databases">
        <title>Complete genome sequence of the strain Aneurinibacillus thermoaerophilus CCM 8960.</title>
        <authorList>
            <person name="Musilova J."/>
            <person name="Kourilova X."/>
            <person name="Pernicova I."/>
            <person name="Bezdicek M."/>
            <person name="Lengerova M."/>
            <person name="Obruca S."/>
            <person name="Sedlar K."/>
        </authorList>
    </citation>
    <scope>NUCLEOTIDE SEQUENCE [LARGE SCALE GENOMIC DNA]</scope>
    <source>
        <strain evidence="2 5">CCM 8960</strain>
    </source>
</reference>
<dbReference type="InterPro" id="IPR027275">
    <property type="entry name" value="PRC-brl_dom"/>
</dbReference>
<dbReference type="PANTHER" id="PTHR40061:SF1">
    <property type="entry name" value="SPORULATION PROTEIN YLMC-RELATED"/>
    <property type="match status" value="1"/>
</dbReference>
<dbReference type="SUPFAM" id="SSF50346">
    <property type="entry name" value="PRC-barrel domain"/>
    <property type="match status" value="1"/>
</dbReference>
<protein>
    <submittedName>
        <fullName evidence="3">Sporulation protein, YlmC/YmxH family</fullName>
    </submittedName>
    <submittedName>
        <fullName evidence="2">YlmC/YmxH family sporulation protein</fullName>
    </submittedName>
</protein>
<dbReference type="OrthoDB" id="2468688at2"/>
<dbReference type="EMBL" id="CP080764">
    <property type="protein sequence ID" value="QYY41530.1"/>
    <property type="molecule type" value="Genomic_DNA"/>
</dbReference>
<name>A0A1G7WHH3_ANETH</name>
<dbReference type="Pfam" id="PF05239">
    <property type="entry name" value="PRC"/>
    <property type="match status" value="1"/>
</dbReference>
<evidence type="ECO:0000313" key="4">
    <source>
        <dbReference type="Proteomes" id="UP000198956"/>
    </source>
</evidence>
<dbReference type="GeneID" id="97141965"/>